<dbReference type="SUPFAM" id="SSF53756">
    <property type="entry name" value="UDP-Glycosyltransferase/glycogen phosphorylase"/>
    <property type="match status" value="1"/>
</dbReference>
<keyword evidence="2" id="KW-0808">Transferase</keyword>
<comment type="caution">
    <text evidence="2">The sequence shown here is derived from an EMBL/GenBank/DDBJ whole genome shotgun (WGS) entry which is preliminary data.</text>
</comment>
<dbReference type="PANTHER" id="PTHR45919">
    <property type="entry name" value="GDP-MAN:MAN(3)GLCNAC(2)-PP-DOL ALPHA-1,2-MANNOSYLTRANSFERASE"/>
    <property type="match status" value="1"/>
</dbReference>
<evidence type="ECO:0000313" key="2">
    <source>
        <dbReference type="EMBL" id="KKR92106.1"/>
    </source>
</evidence>
<feature type="domain" description="Glycosyl transferase family 1" evidence="1">
    <location>
        <begin position="158"/>
        <end position="328"/>
    </location>
</feature>
<accession>A0A0G0UXA2</accession>
<reference evidence="2 3" key="1">
    <citation type="journal article" date="2015" name="Nature">
        <title>rRNA introns, odd ribosomes, and small enigmatic genomes across a large radiation of phyla.</title>
        <authorList>
            <person name="Brown C.T."/>
            <person name="Hug L.A."/>
            <person name="Thomas B.C."/>
            <person name="Sharon I."/>
            <person name="Castelle C.J."/>
            <person name="Singh A."/>
            <person name="Wilkins M.J."/>
            <person name="Williams K.H."/>
            <person name="Banfield J.F."/>
        </authorList>
    </citation>
    <scope>NUCLEOTIDE SEQUENCE [LARGE SCALE GENOMIC DNA]</scope>
</reference>
<dbReference type="InterPro" id="IPR038013">
    <property type="entry name" value="ALG11"/>
</dbReference>
<name>A0A0G0UXA2_9BACT</name>
<gene>
    <name evidence="2" type="ORF">UU42_C0004G0022</name>
</gene>
<organism evidence="2 3">
    <name type="scientific">Candidatus Woesebacteria bacterium GW2011_GWA1_41_13b</name>
    <dbReference type="NCBI Taxonomy" id="1618555"/>
    <lineage>
        <taxon>Bacteria</taxon>
        <taxon>Candidatus Woeseibacteriota</taxon>
    </lineage>
</organism>
<dbReference type="InterPro" id="IPR001296">
    <property type="entry name" value="Glyco_trans_1"/>
</dbReference>
<dbReference type="AlphaFoldDB" id="A0A0G0UXA2"/>
<dbReference type="EMBL" id="LCAO01000004">
    <property type="protein sequence ID" value="KKR92106.1"/>
    <property type="molecule type" value="Genomic_DNA"/>
</dbReference>
<dbReference type="GO" id="GO:0004377">
    <property type="term" value="F:GDP-Man:Man(3)GlcNAc(2)-PP-Dol alpha-1,2-mannosyltransferase activity"/>
    <property type="evidence" value="ECO:0007669"/>
    <property type="project" value="InterPro"/>
</dbReference>
<dbReference type="CDD" id="cd03801">
    <property type="entry name" value="GT4_PimA-like"/>
    <property type="match status" value="1"/>
</dbReference>
<evidence type="ECO:0000313" key="3">
    <source>
        <dbReference type="Proteomes" id="UP000034676"/>
    </source>
</evidence>
<proteinExistence type="predicted"/>
<protein>
    <submittedName>
        <fullName evidence="2">Glycosyl transferase group 1</fullName>
    </submittedName>
</protein>
<evidence type="ECO:0000259" key="1">
    <source>
        <dbReference type="Pfam" id="PF00534"/>
    </source>
</evidence>
<sequence>MPVFGKCKMKRTAIFSPTWDSLGGGERYASAVARLLLDSDYSVDIWWPKNISQSIKARFAIDISQANFVPFPSNYQLITMNYELVFWVTDGSLPVSLAKKTLIHYQIPFKNPGFLNKIKAHFYPSVCNSFYTKEVIDKTYGINSQVVYPPVDVNSFLPQTKTNTIVSIARFSTLLHAKRQDTLIDAFSRLSKELSGWELVLAGGSTDPRYVSLLKKQVKNLPVKIITNPPLHKIRQLLAQAKIFWSATGFGINTALHPEKAEHFGITVVEAMSAGTVPIVTNAGGHRETVIASQNGFLWTTLDELIDCTIKLARDPKLLQSLSKSAKDRSKLFSTAVFNRELTQLL</sequence>
<dbReference type="Pfam" id="PF00534">
    <property type="entry name" value="Glycos_transf_1"/>
    <property type="match status" value="1"/>
</dbReference>
<dbReference type="GO" id="GO:0016020">
    <property type="term" value="C:membrane"/>
    <property type="evidence" value="ECO:0007669"/>
    <property type="project" value="TreeGrafter"/>
</dbReference>
<dbReference type="Gene3D" id="3.40.50.2000">
    <property type="entry name" value="Glycogen Phosphorylase B"/>
    <property type="match status" value="1"/>
</dbReference>
<dbReference type="PANTHER" id="PTHR45919:SF1">
    <property type="entry name" value="GDP-MAN:MAN(3)GLCNAC(2)-PP-DOL ALPHA-1,2-MANNOSYLTRANSFERASE"/>
    <property type="match status" value="1"/>
</dbReference>
<dbReference type="Proteomes" id="UP000034676">
    <property type="component" value="Unassembled WGS sequence"/>
</dbReference>
<dbReference type="GO" id="GO:0006487">
    <property type="term" value="P:protein N-linked glycosylation"/>
    <property type="evidence" value="ECO:0007669"/>
    <property type="project" value="TreeGrafter"/>
</dbReference>